<evidence type="ECO:0000256" key="4">
    <source>
        <dbReference type="RuleBase" id="RU362118"/>
    </source>
</evidence>
<evidence type="ECO:0000313" key="5">
    <source>
        <dbReference type="EMBL" id="BDG03719.1"/>
    </source>
</evidence>
<dbReference type="Gene3D" id="3.40.640.10">
    <property type="entry name" value="Type I PLP-dependent aspartate aminotransferase-like (Major domain)"/>
    <property type="match status" value="1"/>
</dbReference>
<dbReference type="Gene3D" id="3.90.1150.10">
    <property type="entry name" value="Aspartate Aminotransferase, domain 1"/>
    <property type="match status" value="1"/>
</dbReference>
<evidence type="ECO:0000256" key="1">
    <source>
        <dbReference type="ARBA" id="ARBA00001933"/>
    </source>
</evidence>
<dbReference type="Proteomes" id="UP001162891">
    <property type="component" value="Chromosome"/>
</dbReference>
<organism evidence="5 6">
    <name type="scientific">Anaeromyxobacter oryzae</name>
    <dbReference type="NCBI Taxonomy" id="2918170"/>
    <lineage>
        <taxon>Bacteria</taxon>
        <taxon>Pseudomonadati</taxon>
        <taxon>Myxococcota</taxon>
        <taxon>Myxococcia</taxon>
        <taxon>Myxococcales</taxon>
        <taxon>Cystobacterineae</taxon>
        <taxon>Anaeromyxobacteraceae</taxon>
        <taxon>Anaeromyxobacter</taxon>
    </lineage>
</organism>
<dbReference type="Pfam" id="PF01053">
    <property type="entry name" value="Cys_Met_Meta_PP"/>
    <property type="match status" value="1"/>
</dbReference>
<accession>A0ABM7WWB6</accession>
<dbReference type="InterPro" id="IPR000277">
    <property type="entry name" value="Cys/Met-Metab_PyrdxlP-dep_enz"/>
</dbReference>
<dbReference type="RefSeq" id="WP_248361973.1">
    <property type="nucleotide sequence ID" value="NZ_AP025591.1"/>
</dbReference>
<keyword evidence="6" id="KW-1185">Reference proteome</keyword>
<dbReference type="InterPro" id="IPR054542">
    <property type="entry name" value="Cys_met_metab_PP"/>
</dbReference>
<dbReference type="PROSITE" id="PS00868">
    <property type="entry name" value="CYS_MET_METAB_PP"/>
    <property type="match status" value="1"/>
</dbReference>
<dbReference type="EMBL" id="AP025591">
    <property type="protein sequence ID" value="BDG03719.1"/>
    <property type="molecule type" value="Genomic_DNA"/>
</dbReference>
<dbReference type="InterPro" id="IPR015421">
    <property type="entry name" value="PyrdxlP-dep_Trfase_major"/>
</dbReference>
<keyword evidence="3 4" id="KW-0663">Pyridoxal phosphate</keyword>
<dbReference type="NCBIfam" id="NF005871">
    <property type="entry name" value="PRK07811.1"/>
    <property type="match status" value="1"/>
</dbReference>
<evidence type="ECO:0000256" key="2">
    <source>
        <dbReference type="ARBA" id="ARBA00009077"/>
    </source>
</evidence>
<dbReference type="PANTHER" id="PTHR11808:SF15">
    <property type="entry name" value="CYSTATHIONINE GAMMA-LYASE"/>
    <property type="match status" value="1"/>
</dbReference>
<comment type="cofactor">
    <cofactor evidence="1 4">
        <name>pyridoxal 5'-phosphate</name>
        <dbReference type="ChEBI" id="CHEBI:597326"/>
    </cofactor>
</comment>
<evidence type="ECO:0000256" key="3">
    <source>
        <dbReference type="ARBA" id="ARBA00022898"/>
    </source>
</evidence>
<dbReference type="PIRSF" id="PIRSF001434">
    <property type="entry name" value="CGS"/>
    <property type="match status" value="1"/>
</dbReference>
<evidence type="ECO:0000313" key="6">
    <source>
        <dbReference type="Proteomes" id="UP001162891"/>
    </source>
</evidence>
<comment type="similarity">
    <text evidence="2 4">Belongs to the trans-sulfuration enzymes family.</text>
</comment>
<sequence>MTITRDAGFGTLAIHAGQAPDPTTGAVMTPVYLTSTYAQESPGKHRGFEYSRTQNPTRFALQDCVAALEGGTHGFAFASGCAALSTLLHVLRSGDHVLCSDDLYGGTFRIFDKVFRQLGLEFSYVDMTDLGATEAALRPATRLVWIETPTNPMLKVVDVRAVAALAHAHARGAKVGVDNTFMSPYFQRPLALGADVVLHSGTKYLNGHSDVVCGLLVTSDGALAERLAFFQNAVGAVLPPMDSFLVLRGLKTLHVRMQRHAENATALARWLERHPKVERVIYPGLESHPQHALAARQTSGPGGMITFFPRGDLAACRRFLEACRVFTLAESLGGVESLVDHPAIMTHASIPAETRAALGITDNLVRLSVGIEDLRDLQADLERALSAV</sequence>
<dbReference type="InterPro" id="IPR015422">
    <property type="entry name" value="PyrdxlP-dep_Trfase_small"/>
</dbReference>
<dbReference type="InterPro" id="IPR015424">
    <property type="entry name" value="PyrdxlP-dep_Trfase"/>
</dbReference>
<dbReference type="SUPFAM" id="SSF53383">
    <property type="entry name" value="PLP-dependent transferases"/>
    <property type="match status" value="1"/>
</dbReference>
<reference evidence="6" key="1">
    <citation type="journal article" date="2022" name="Int. J. Syst. Evol. Microbiol.">
        <title>Anaeromyxobacter oryzae sp. nov., Anaeromyxobacter diazotrophicus sp. nov. and Anaeromyxobacter paludicola sp. nov., isolated from paddy soils.</title>
        <authorList>
            <person name="Itoh H."/>
            <person name="Xu Z."/>
            <person name="Mise K."/>
            <person name="Masuda Y."/>
            <person name="Ushijima N."/>
            <person name="Hayakawa C."/>
            <person name="Shiratori Y."/>
            <person name="Senoo K."/>
        </authorList>
    </citation>
    <scope>NUCLEOTIDE SEQUENCE [LARGE SCALE GENOMIC DNA]</scope>
    <source>
        <strain evidence="6">Red232</strain>
    </source>
</reference>
<protein>
    <submittedName>
        <fullName evidence="5">Cystathionine gamma-synthase</fullName>
    </submittedName>
</protein>
<dbReference type="CDD" id="cd00614">
    <property type="entry name" value="CGS_like"/>
    <property type="match status" value="1"/>
</dbReference>
<proteinExistence type="inferred from homology"/>
<gene>
    <name evidence="5" type="primary">metB_2</name>
    <name evidence="5" type="ORF">AMOR_27150</name>
</gene>
<dbReference type="PANTHER" id="PTHR11808">
    <property type="entry name" value="TRANS-SULFURATION ENZYME FAMILY MEMBER"/>
    <property type="match status" value="1"/>
</dbReference>
<name>A0ABM7WWB6_9BACT</name>